<dbReference type="KEGG" id="axx:ERS451415_05226"/>
<evidence type="ECO:0000313" key="5">
    <source>
        <dbReference type="Proteomes" id="UP001141992"/>
    </source>
</evidence>
<name>A0A0D6IK39_ALCXX</name>
<dbReference type="OrthoDB" id="9803476at2"/>
<evidence type="ECO:0000313" key="4">
    <source>
        <dbReference type="Proteomes" id="UP000187251"/>
    </source>
</evidence>
<dbReference type="Gene3D" id="3.30.530.20">
    <property type="match status" value="1"/>
</dbReference>
<gene>
    <name evidence="3" type="ORF">BIZ92_05755</name>
    <name evidence="2" type="ORF">O9570_17555</name>
</gene>
<feature type="region of interest" description="Disordered" evidence="1">
    <location>
        <begin position="100"/>
        <end position="119"/>
    </location>
</feature>
<protein>
    <submittedName>
        <fullName evidence="3">Polyketide cyclase</fullName>
    </submittedName>
    <submittedName>
        <fullName evidence="2">SRPBCC domain-containing protein</fullName>
    </submittedName>
</protein>
<dbReference type="CDD" id="cd07814">
    <property type="entry name" value="SRPBCC_CalC_Aha1-like"/>
    <property type="match status" value="1"/>
</dbReference>
<accession>A0A0D6IK39</accession>
<accession>A0A0M7G8G2</accession>
<dbReference type="EMBL" id="JAPZVI010000013">
    <property type="protein sequence ID" value="MCZ8403264.1"/>
    <property type="molecule type" value="Genomic_DNA"/>
</dbReference>
<dbReference type="SUPFAM" id="SSF55961">
    <property type="entry name" value="Bet v1-like"/>
    <property type="match status" value="1"/>
</dbReference>
<dbReference type="InterPro" id="IPR023393">
    <property type="entry name" value="START-like_dom_sf"/>
</dbReference>
<reference evidence="2" key="2">
    <citation type="submission" date="2022-12" db="EMBL/GenBank/DDBJ databases">
        <authorList>
            <person name="Voronina O.L."/>
            <person name="Kunda M.S."/>
            <person name="Ryzhova N."/>
            <person name="Aksenova E.I."/>
        </authorList>
    </citation>
    <scope>NUCLEOTIDE SEQUENCE</scope>
    <source>
        <strain evidence="2">SCCH136:Ach223948</strain>
    </source>
</reference>
<reference evidence="3 4" key="1">
    <citation type="submission" date="2016-09" db="EMBL/GenBank/DDBJ databases">
        <title>Phylogenomics of Achromobacter.</title>
        <authorList>
            <person name="Jeukens J."/>
            <person name="Freschi L."/>
            <person name="Vincent A.T."/>
            <person name="Emond-Rheault J.-G."/>
            <person name="Kukavica-Ibrulj I."/>
            <person name="Charette S.J."/>
            <person name="Levesque R.C."/>
        </authorList>
    </citation>
    <scope>NUCLEOTIDE SEQUENCE [LARGE SCALE GENOMIC DNA]</scope>
    <source>
        <strain evidence="3 4">AUS488</strain>
    </source>
</reference>
<dbReference type="Proteomes" id="UP001141992">
    <property type="component" value="Unassembled WGS sequence"/>
</dbReference>
<dbReference type="RefSeq" id="WP_006384597.1">
    <property type="nucleotide sequence ID" value="NZ_AP028040.1"/>
</dbReference>
<evidence type="ECO:0000256" key="1">
    <source>
        <dbReference type="SAM" id="MobiDB-lite"/>
    </source>
</evidence>
<dbReference type="eggNOG" id="COG3832">
    <property type="taxonomic scope" value="Bacteria"/>
</dbReference>
<sequence length="119" mass="12876">MNPADPTRQDTALVLDYELDAPPEKVWRAISIPALREQWLPDGALADAEPLAATPGVEVRYRMRETLPPCLASVVTFQLSPTADGGTRLTIVHTPDDARLTQPAPQAANDSWSGFKLAA</sequence>
<proteinExistence type="predicted"/>
<dbReference type="PATRIC" id="fig|85698.19.peg.2394"/>
<dbReference type="EMBL" id="MJMN01000002">
    <property type="protein sequence ID" value="OMG92215.1"/>
    <property type="molecule type" value="Genomic_DNA"/>
</dbReference>
<comment type="caution">
    <text evidence="2">The sequence shown here is derived from an EMBL/GenBank/DDBJ whole genome shotgun (WGS) entry which is preliminary data.</text>
</comment>
<dbReference type="Proteomes" id="UP000187251">
    <property type="component" value="Unassembled WGS sequence"/>
</dbReference>
<dbReference type="GeneID" id="75279066"/>
<organism evidence="2 5">
    <name type="scientific">Alcaligenes xylosoxydans xylosoxydans</name>
    <name type="common">Achromobacter xylosoxidans</name>
    <dbReference type="NCBI Taxonomy" id="85698"/>
    <lineage>
        <taxon>Bacteria</taxon>
        <taxon>Pseudomonadati</taxon>
        <taxon>Pseudomonadota</taxon>
        <taxon>Betaproteobacteria</taxon>
        <taxon>Burkholderiales</taxon>
        <taxon>Alcaligenaceae</taxon>
        <taxon>Achromobacter</taxon>
    </lineage>
</organism>
<evidence type="ECO:0000313" key="3">
    <source>
        <dbReference type="EMBL" id="OMG92215.1"/>
    </source>
</evidence>
<evidence type="ECO:0000313" key="2">
    <source>
        <dbReference type="EMBL" id="MCZ8403264.1"/>
    </source>
</evidence>
<dbReference type="AlphaFoldDB" id="A0A0D6IK39"/>